<keyword evidence="2" id="KW-1133">Transmembrane helix</keyword>
<feature type="compositionally biased region" description="Gly residues" evidence="1">
    <location>
        <begin position="1189"/>
        <end position="1200"/>
    </location>
</feature>
<feature type="compositionally biased region" description="Gly residues" evidence="1">
    <location>
        <begin position="1264"/>
        <end position="1277"/>
    </location>
</feature>
<proteinExistence type="predicted"/>
<dbReference type="OrthoDB" id="552472at2759"/>
<feature type="compositionally biased region" description="Gly residues" evidence="1">
    <location>
        <begin position="1293"/>
        <end position="1302"/>
    </location>
</feature>
<feature type="region of interest" description="Disordered" evidence="1">
    <location>
        <begin position="61"/>
        <end position="80"/>
    </location>
</feature>
<feature type="compositionally biased region" description="Low complexity" evidence="1">
    <location>
        <begin position="69"/>
        <end position="80"/>
    </location>
</feature>
<dbReference type="Proteomes" id="UP000613740">
    <property type="component" value="Unassembled WGS sequence"/>
</dbReference>
<organism evidence="3 4">
    <name type="scientific">Chlamydomonas schloesseri</name>
    <dbReference type="NCBI Taxonomy" id="2026947"/>
    <lineage>
        <taxon>Eukaryota</taxon>
        <taxon>Viridiplantae</taxon>
        <taxon>Chlorophyta</taxon>
        <taxon>core chlorophytes</taxon>
        <taxon>Chlorophyceae</taxon>
        <taxon>CS clade</taxon>
        <taxon>Chlamydomonadales</taxon>
        <taxon>Chlamydomonadaceae</taxon>
        <taxon>Chlamydomonas</taxon>
    </lineage>
</organism>
<accession>A0A835WNK1</accession>
<feature type="compositionally biased region" description="Low complexity" evidence="1">
    <location>
        <begin position="524"/>
        <end position="533"/>
    </location>
</feature>
<feature type="compositionally biased region" description="Low complexity" evidence="1">
    <location>
        <begin position="343"/>
        <end position="352"/>
    </location>
</feature>
<feature type="compositionally biased region" description="Basic residues" evidence="1">
    <location>
        <begin position="332"/>
        <end position="342"/>
    </location>
</feature>
<feature type="region of interest" description="Disordered" evidence="1">
    <location>
        <begin position="1177"/>
        <end position="1200"/>
    </location>
</feature>
<feature type="transmembrane region" description="Helical" evidence="2">
    <location>
        <begin position="696"/>
        <end position="717"/>
    </location>
</feature>
<feature type="region of interest" description="Disordered" evidence="1">
    <location>
        <begin position="1264"/>
        <end position="1328"/>
    </location>
</feature>
<reference evidence="3" key="1">
    <citation type="journal article" date="2020" name="bioRxiv">
        <title>Comparative genomics of Chlamydomonas.</title>
        <authorList>
            <person name="Craig R.J."/>
            <person name="Hasan A.R."/>
            <person name="Ness R.W."/>
            <person name="Keightley P.D."/>
        </authorList>
    </citation>
    <scope>NUCLEOTIDE SEQUENCE</scope>
    <source>
        <strain evidence="3">CCAP 11/173</strain>
    </source>
</reference>
<dbReference type="EMBL" id="JAEHOD010000009">
    <property type="protein sequence ID" value="KAG2451094.1"/>
    <property type="molecule type" value="Genomic_DNA"/>
</dbReference>
<feature type="region of interest" description="Disordered" evidence="1">
    <location>
        <begin position="515"/>
        <end position="540"/>
    </location>
</feature>
<keyword evidence="2" id="KW-0812">Transmembrane</keyword>
<feature type="compositionally biased region" description="Basic and acidic residues" evidence="1">
    <location>
        <begin position="958"/>
        <end position="967"/>
    </location>
</feature>
<feature type="compositionally biased region" description="Basic and acidic residues" evidence="1">
    <location>
        <begin position="982"/>
        <end position="994"/>
    </location>
</feature>
<sequence>MPVHTTALAAGAVVTAAAVGIHLHSLYQSGVQSLEEEKQRKAQHAAVQQMEQWEAETAKLAEERRNREGSSTPGPSSTTLATLSHERLKLLLLEELEGLVSRLRVAGVGGGVIPIPVPGVEDAEGVAARVALLFGPDLFELLPPRLVGSLEGYGGTLAPLSYTAGEVVAGWLRDRGSADVSAGWGLAGPRGASPGAAAAVAAALPHLGWGVLDKLVALLVMAVDVATREGDGKPAAWSALLKCKPGQAKHLRRLIEAQLPGMRVHDRTTTEWVPRPGCAKQIAVMVALVHSGAISPEAYGEAMRRLEQVVLRGAPAGAAASKSGGGGGGGRGGKKKRNKHARAPVPAAATPTSGPDVCYLPPDKDGLVGLLVSFNRGPDVSFTFDPDELYVWVPFPKAQPSSTTTAAPAAGTAAVGGAQLLSAAAALCAELMRLRLMQAAADRLRAAMGGCNGAALEGSSWEHWAALGASQAPVVRVAEQQREWAAVTHSLTSGREGRRRAAVTAALKQRLMQVLPPPPLAPSGEAEVTQQAAEGGGGAGAGAAAAAAAARQKKAQQKALEAEVDAFVGDLMPLLGEAYRTTPLASAAAGRARPEEVADKAACRLPLLSEASKFYNYRPQQAAVKCELLQVRRDRELLVERQGEPPAWLKARVFVVLAAGLAVLMWGLQAFAWSLLHQTELGLPAAVLYRRAANTLLLLLLLPLRAAAAALPLPGWLAAAGAAAVHVLPQLGTAGLYLAMGTAAARAVATHRTLEWDWLTERANCLFNCTKVDLDALRSRTEAQRRRWAARVAAAAMHEARTRGYSTGEEVRAIMDSLAQRRGGGESNNKGGGGGGGGGSGVWDEPEVEVEVELPGSEEEVAAFLALPLDEDEDEDEDDDNDNDNDAEEEGQVAARRQHRERRQLEKARAPQVETLLRVALSACANTPTPAPAAAAAARVSAIPGGSGGSDAAVRPDQGQRPRREQQPPEPGRPKPPGWKQQRKEDKREQRRLTQEAPAAAAGGQEAAVAAAAASTSTSTSIIVTGSSHRASAAEVGRQAAAAAAAVVAREEAFHAWDRQRRRDRKKKGVRRRGTKAVSDMLKEEGWEPVRRRNHLVYRRVLSNGTTQTFTRSCTPSDWRTAANQLAALRRRNLEERLSQQINSTAAAIVALDGVMAEAAEAAEARRAEAAAEAAEAAAAAGAEPDGQLPGGGGGNGGGGSEAGALVPVAAAASGPGGGPAAAAGAAAAQGGLLPMQSELAARALLRAHEALFTLDMMGALGGDGGGGGWGPGSGDSEGGEGSEGEGDYPREGGFGGFGGHGQDADGDDGDSDGCVMAYEEEEVEEED</sequence>
<feature type="region of interest" description="Disordered" evidence="1">
    <location>
        <begin position="820"/>
        <end position="909"/>
    </location>
</feature>
<feature type="compositionally biased region" description="Acidic residues" evidence="1">
    <location>
        <begin position="1278"/>
        <end position="1287"/>
    </location>
</feature>
<feature type="compositionally biased region" description="Low complexity" evidence="1">
    <location>
        <begin position="995"/>
        <end position="1004"/>
    </location>
</feature>
<feature type="compositionally biased region" description="Acidic residues" evidence="1">
    <location>
        <begin position="1319"/>
        <end position="1328"/>
    </location>
</feature>
<gene>
    <name evidence="3" type="ORF">HYH02_004362</name>
</gene>
<feature type="region of interest" description="Disordered" evidence="1">
    <location>
        <begin position="317"/>
        <end position="356"/>
    </location>
</feature>
<evidence type="ECO:0000313" key="3">
    <source>
        <dbReference type="EMBL" id="KAG2451094.1"/>
    </source>
</evidence>
<feature type="compositionally biased region" description="Acidic residues" evidence="1">
    <location>
        <begin position="869"/>
        <end position="891"/>
    </location>
</feature>
<comment type="caution">
    <text evidence="3">The sequence shown here is derived from an EMBL/GenBank/DDBJ whole genome shotgun (WGS) entry which is preliminary data.</text>
</comment>
<feature type="region of interest" description="Disordered" evidence="1">
    <location>
        <begin position="942"/>
        <end position="1004"/>
    </location>
</feature>
<protein>
    <submittedName>
        <fullName evidence="3">Uncharacterized protein</fullName>
    </submittedName>
</protein>
<keyword evidence="4" id="KW-1185">Reference proteome</keyword>
<feature type="compositionally biased region" description="Acidic residues" evidence="1">
    <location>
        <begin position="844"/>
        <end position="861"/>
    </location>
</feature>
<evidence type="ECO:0000313" key="4">
    <source>
        <dbReference type="Proteomes" id="UP000613740"/>
    </source>
</evidence>
<feature type="compositionally biased region" description="Pro residues" evidence="1">
    <location>
        <begin position="968"/>
        <end position="977"/>
    </location>
</feature>
<evidence type="ECO:0000256" key="2">
    <source>
        <dbReference type="SAM" id="Phobius"/>
    </source>
</evidence>
<feature type="transmembrane region" description="Helical" evidence="2">
    <location>
        <begin position="653"/>
        <end position="676"/>
    </location>
</feature>
<feature type="compositionally biased region" description="Gly residues" evidence="1">
    <location>
        <begin position="830"/>
        <end position="841"/>
    </location>
</feature>
<keyword evidence="2" id="KW-0472">Membrane</keyword>
<name>A0A835WNK1_9CHLO</name>
<evidence type="ECO:0000256" key="1">
    <source>
        <dbReference type="SAM" id="MobiDB-lite"/>
    </source>
</evidence>